<keyword evidence="2" id="KW-0342">GTP-binding</keyword>
<dbReference type="Proteomes" id="UP001470230">
    <property type="component" value="Unassembled WGS sequence"/>
</dbReference>
<dbReference type="Pfam" id="PF00071">
    <property type="entry name" value="Ras"/>
    <property type="match status" value="1"/>
</dbReference>
<dbReference type="SMART" id="SM00175">
    <property type="entry name" value="RAB"/>
    <property type="match status" value="1"/>
</dbReference>
<dbReference type="InterPro" id="IPR027417">
    <property type="entry name" value="P-loop_NTPase"/>
</dbReference>
<dbReference type="CDD" id="cd00157">
    <property type="entry name" value="Rho"/>
    <property type="match status" value="1"/>
</dbReference>
<sequence>MSYRTEFKVVTVGDDGVGKTCLLSTLNDKPFPTEAPTIFDNQTQNVCYEGVPYELHMWDTAGNDEYGRLRPLAYSGANVVLICFSLVSKESFVNISKKWLDEVKKYSKDAIIILVGTKLDLYQERNVDHVTDDEISKFVTEQKCSAFIKCSSKNKLNIDAVFPAIIKEYVKKASAVVSPEGKDEQIRVLMSYIRFLEDRLSKYEPTKQINFEKLLNDQNE</sequence>
<evidence type="ECO:0000313" key="4">
    <source>
        <dbReference type="Proteomes" id="UP001470230"/>
    </source>
</evidence>
<dbReference type="InterPro" id="IPR003578">
    <property type="entry name" value="Small_GTPase_Rho"/>
</dbReference>
<dbReference type="PANTHER" id="PTHR24072">
    <property type="entry name" value="RHO FAMILY GTPASE"/>
    <property type="match status" value="1"/>
</dbReference>
<dbReference type="Gene3D" id="3.40.50.300">
    <property type="entry name" value="P-loop containing nucleotide triphosphate hydrolases"/>
    <property type="match status" value="1"/>
</dbReference>
<keyword evidence="4" id="KW-1185">Reference proteome</keyword>
<dbReference type="SUPFAM" id="SSF52540">
    <property type="entry name" value="P-loop containing nucleoside triphosphate hydrolases"/>
    <property type="match status" value="1"/>
</dbReference>
<dbReference type="InterPro" id="IPR005225">
    <property type="entry name" value="Small_GTP-bd"/>
</dbReference>
<name>A0ABR2IMA6_9EUKA</name>
<organism evidence="3 4">
    <name type="scientific">Tritrichomonas musculus</name>
    <dbReference type="NCBI Taxonomy" id="1915356"/>
    <lineage>
        <taxon>Eukaryota</taxon>
        <taxon>Metamonada</taxon>
        <taxon>Parabasalia</taxon>
        <taxon>Tritrichomonadida</taxon>
        <taxon>Tritrichomonadidae</taxon>
        <taxon>Tritrichomonas</taxon>
    </lineage>
</organism>
<dbReference type="SMART" id="SM00174">
    <property type="entry name" value="RHO"/>
    <property type="match status" value="1"/>
</dbReference>
<reference evidence="3 4" key="1">
    <citation type="submission" date="2024-04" db="EMBL/GenBank/DDBJ databases">
        <title>Tritrichomonas musculus Genome.</title>
        <authorList>
            <person name="Alves-Ferreira E."/>
            <person name="Grigg M."/>
            <person name="Lorenzi H."/>
            <person name="Galac M."/>
        </authorList>
    </citation>
    <scope>NUCLEOTIDE SEQUENCE [LARGE SCALE GENOMIC DNA]</scope>
    <source>
        <strain evidence="3 4">EAF2021</strain>
    </source>
</reference>
<accession>A0ABR2IMA6</accession>
<evidence type="ECO:0000256" key="2">
    <source>
        <dbReference type="ARBA" id="ARBA00023134"/>
    </source>
</evidence>
<evidence type="ECO:0000256" key="1">
    <source>
        <dbReference type="ARBA" id="ARBA00022741"/>
    </source>
</evidence>
<evidence type="ECO:0000313" key="3">
    <source>
        <dbReference type="EMBL" id="KAK8864995.1"/>
    </source>
</evidence>
<dbReference type="PROSITE" id="PS51420">
    <property type="entry name" value="RHO"/>
    <property type="match status" value="1"/>
</dbReference>
<comment type="caution">
    <text evidence="3">The sequence shown here is derived from an EMBL/GenBank/DDBJ whole genome shotgun (WGS) entry which is preliminary data.</text>
</comment>
<proteinExistence type="predicted"/>
<dbReference type="PROSITE" id="PS51419">
    <property type="entry name" value="RAB"/>
    <property type="match status" value="1"/>
</dbReference>
<dbReference type="InterPro" id="IPR001806">
    <property type="entry name" value="Small_GTPase"/>
</dbReference>
<keyword evidence="1" id="KW-0547">Nucleotide-binding</keyword>
<dbReference type="NCBIfam" id="TIGR00231">
    <property type="entry name" value="small_GTP"/>
    <property type="match status" value="1"/>
</dbReference>
<gene>
    <name evidence="3" type="ORF">M9Y10_010523</name>
</gene>
<dbReference type="SMART" id="SM00173">
    <property type="entry name" value="RAS"/>
    <property type="match status" value="1"/>
</dbReference>
<dbReference type="PRINTS" id="PR00449">
    <property type="entry name" value="RASTRNSFRMNG"/>
</dbReference>
<protein>
    <submittedName>
        <fullName evidence="3">Uncharacterized protein</fullName>
    </submittedName>
</protein>
<dbReference type="EMBL" id="JAPFFF010000016">
    <property type="protein sequence ID" value="KAK8864995.1"/>
    <property type="molecule type" value="Genomic_DNA"/>
</dbReference>
<dbReference type="PROSITE" id="PS51421">
    <property type="entry name" value="RAS"/>
    <property type="match status" value="1"/>
</dbReference>